<name>A0AAN7M152_TRANT</name>
<organism evidence="5 6">
    <name type="scientific">Trapa natans</name>
    <name type="common">Water chestnut</name>
    <dbReference type="NCBI Taxonomy" id="22666"/>
    <lineage>
        <taxon>Eukaryota</taxon>
        <taxon>Viridiplantae</taxon>
        <taxon>Streptophyta</taxon>
        <taxon>Embryophyta</taxon>
        <taxon>Tracheophyta</taxon>
        <taxon>Spermatophyta</taxon>
        <taxon>Magnoliopsida</taxon>
        <taxon>eudicotyledons</taxon>
        <taxon>Gunneridae</taxon>
        <taxon>Pentapetalae</taxon>
        <taxon>rosids</taxon>
        <taxon>malvids</taxon>
        <taxon>Myrtales</taxon>
        <taxon>Lythraceae</taxon>
        <taxon>Trapa</taxon>
    </lineage>
</organism>
<protein>
    <recommendedName>
        <fullName evidence="4">DUF4005 domain-containing protein</fullName>
    </recommendedName>
</protein>
<gene>
    <name evidence="5" type="ORF">SAY86_029392</name>
</gene>
<dbReference type="EMBL" id="JAXQNO010000006">
    <property type="protein sequence ID" value="KAK4797066.1"/>
    <property type="molecule type" value="Genomic_DNA"/>
</dbReference>
<feature type="region of interest" description="Disordered" evidence="3">
    <location>
        <begin position="223"/>
        <end position="272"/>
    </location>
</feature>
<comment type="similarity">
    <text evidence="2">Belongs to the IQD family.</text>
</comment>
<evidence type="ECO:0000256" key="2">
    <source>
        <dbReference type="ARBA" id="ARBA00024341"/>
    </source>
</evidence>
<feature type="compositionally biased region" description="Basic residues" evidence="3">
    <location>
        <begin position="235"/>
        <end position="249"/>
    </location>
</feature>
<dbReference type="InterPro" id="IPR025064">
    <property type="entry name" value="DUF4005"/>
</dbReference>
<evidence type="ECO:0000256" key="1">
    <source>
        <dbReference type="ARBA" id="ARBA00022860"/>
    </source>
</evidence>
<dbReference type="PANTHER" id="PTHR32295:SF244">
    <property type="entry name" value="PROTEIN IQ-DOMAIN 14-LIKE"/>
    <property type="match status" value="1"/>
</dbReference>
<reference evidence="5 6" key="1">
    <citation type="journal article" date="2023" name="Hortic Res">
        <title>Pangenome of water caltrop reveals structural variations and asymmetric subgenome divergence after allopolyploidization.</title>
        <authorList>
            <person name="Zhang X."/>
            <person name="Chen Y."/>
            <person name="Wang L."/>
            <person name="Yuan Y."/>
            <person name="Fang M."/>
            <person name="Shi L."/>
            <person name="Lu R."/>
            <person name="Comes H.P."/>
            <person name="Ma Y."/>
            <person name="Chen Y."/>
            <person name="Huang G."/>
            <person name="Zhou Y."/>
            <person name="Zheng Z."/>
            <person name="Qiu Y."/>
        </authorList>
    </citation>
    <scope>NUCLEOTIDE SEQUENCE [LARGE SCALE GENOMIC DNA]</scope>
    <source>
        <strain evidence="5">F231</strain>
    </source>
</reference>
<dbReference type="PROSITE" id="PS50096">
    <property type="entry name" value="IQ"/>
    <property type="match status" value="1"/>
</dbReference>
<keyword evidence="6" id="KW-1185">Reference proteome</keyword>
<dbReference type="Pfam" id="PF13178">
    <property type="entry name" value="DUF4005"/>
    <property type="match status" value="1"/>
</dbReference>
<sequence>MRDPKSVFLLQMKARRALRALKGLVKLQALVRGHIVRKQAKLTLQCMQALVRVQDQMRDQRARLSHESSRKSMFPESSSYLQDIRERKSISRNTNCAADFWDKQPINEMVDVEAILQCRKEIAASQRERSQSRAFSQQMWRTQPSRSLVDDDKDLEEEKIKLLDHWMAMKQWESLGRASTDRKDNIKTVEIDDSRPYSYSVPRSGRRSASSYQYPRQNNYYYYNRPATPQSAASPHHRAAHLHVHHHHSPATPSPSKARPIQIQSPSPRCYRGTERRCYSAANTPSLAASTNYRLNAGAHRSSVFSGAGMVHTAAAAIPNYMAATESVKTWVRSQSAPRQRLSTPERERAGRASAARKRLSLPVPDA</sequence>
<comment type="caution">
    <text evidence="5">The sequence shown here is derived from an EMBL/GenBank/DDBJ whole genome shotgun (WGS) entry which is preliminary data.</text>
</comment>
<dbReference type="AlphaFoldDB" id="A0AAN7M152"/>
<evidence type="ECO:0000313" key="5">
    <source>
        <dbReference type="EMBL" id="KAK4797066.1"/>
    </source>
</evidence>
<proteinExistence type="inferred from homology"/>
<evidence type="ECO:0000256" key="3">
    <source>
        <dbReference type="SAM" id="MobiDB-lite"/>
    </source>
</evidence>
<keyword evidence="1" id="KW-0112">Calmodulin-binding</keyword>
<evidence type="ECO:0000259" key="4">
    <source>
        <dbReference type="Pfam" id="PF13178"/>
    </source>
</evidence>
<evidence type="ECO:0000313" key="6">
    <source>
        <dbReference type="Proteomes" id="UP001346149"/>
    </source>
</evidence>
<dbReference type="GO" id="GO:0005516">
    <property type="term" value="F:calmodulin binding"/>
    <property type="evidence" value="ECO:0007669"/>
    <property type="project" value="UniProtKB-KW"/>
</dbReference>
<accession>A0AAN7M152</accession>
<feature type="domain" description="DUF4005" evidence="4">
    <location>
        <begin position="267"/>
        <end position="366"/>
    </location>
</feature>
<dbReference type="Proteomes" id="UP001346149">
    <property type="component" value="Unassembled WGS sequence"/>
</dbReference>
<feature type="region of interest" description="Disordered" evidence="3">
    <location>
        <begin position="331"/>
        <end position="367"/>
    </location>
</feature>
<dbReference type="PANTHER" id="PTHR32295">
    <property type="entry name" value="IQ-DOMAIN 5-RELATED"/>
    <property type="match status" value="1"/>
</dbReference>
<feature type="compositionally biased region" description="Polar residues" evidence="3">
    <location>
        <begin position="332"/>
        <end position="343"/>
    </location>
</feature>